<reference evidence="1" key="1">
    <citation type="submission" date="2013-04" db="EMBL/GenBank/DDBJ databases">
        <title>The Genome Sequence of Fonticula alba ATCC 38817.</title>
        <authorList>
            <consortium name="The Broad Institute Genomics Platform"/>
            <person name="Russ C."/>
            <person name="Cuomo C."/>
            <person name="Burger G."/>
            <person name="Gray M.W."/>
            <person name="Holland P.W.H."/>
            <person name="King N."/>
            <person name="Lang F.B.F."/>
            <person name="Roger A.J."/>
            <person name="Ruiz-Trillo I."/>
            <person name="Brown M."/>
            <person name="Walker B."/>
            <person name="Young S."/>
            <person name="Zeng Q."/>
            <person name="Gargeya S."/>
            <person name="Fitzgerald M."/>
            <person name="Haas B."/>
            <person name="Abouelleil A."/>
            <person name="Allen A.W."/>
            <person name="Alvarado L."/>
            <person name="Arachchi H.M."/>
            <person name="Berlin A.M."/>
            <person name="Chapman S.B."/>
            <person name="Gainer-Dewar J."/>
            <person name="Goldberg J."/>
            <person name="Griggs A."/>
            <person name="Gujja S."/>
            <person name="Hansen M."/>
            <person name="Howarth C."/>
            <person name="Imamovic A."/>
            <person name="Ireland A."/>
            <person name="Larimer J."/>
            <person name="McCowan C."/>
            <person name="Murphy C."/>
            <person name="Pearson M."/>
            <person name="Poon T.W."/>
            <person name="Priest M."/>
            <person name="Roberts A."/>
            <person name="Saif S."/>
            <person name="Shea T."/>
            <person name="Sisk P."/>
            <person name="Sykes S."/>
            <person name="Wortman J."/>
            <person name="Nusbaum C."/>
            <person name="Birren B."/>
        </authorList>
    </citation>
    <scope>NUCLEOTIDE SEQUENCE [LARGE SCALE GENOMIC DNA]</scope>
    <source>
        <strain evidence="1">ATCC 38817</strain>
    </source>
</reference>
<dbReference type="Proteomes" id="UP000030693">
    <property type="component" value="Unassembled WGS sequence"/>
</dbReference>
<keyword evidence="2" id="KW-1185">Reference proteome</keyword>
<dbReference type="GeneID" id="20527434"/>
<protein>
    <submittedName>
        <fullName evidence="1">Uncharacterized protein</fullName>
    </submittedName>
</protein>
<sequence length="70" mass="7985">MPAPVAVVCRERLPFRRSRAAICRSPWLFGSVSAFMLACRRRTIFTLARPCPTRLSSKLFWAMSIPSRSL</sequence>
<dbReference type="RefSeq" id="XP_009494891.1">
    <property type="nucleotide sequence ID" value="XM_009496616.1"/>
</dbReference>
<gene>
    <name evidence="1" type="ORF">H696_02709</name>
</gene>
<dbReference type="AlphaFoldDB" id="A0A058Z7X0"/>
<proteinExistence type="predicted"/>
<name>A0A058Z7X0_FONAL</name>
<evidence type="ECO:0000313" key="2">
    <source>
        <dbReference type="Proteomes" id="UP000030693"/>
    </source>
</evidence>
<accession>A0A058Z7X0</accession>
<dbReference type="EMBL" id="KB932204">
    <property type="protein sequence ID" value="KCV70375.1"/>
    <property type="molecule type" value="Genomic_DNA"/>
</dbReference>
<evidence type="ECO:0000313" key="1">
    <source>
        <dbReference type="EMBL" id="KCV70375.1"/>
    </source>
</evidence>
<organism evidence="1">
    <name type="scientific">Fonticula alba</name>
    <name type="common">Slime mold</name>
    <dbReference type="NCBI Taxonomy" id="691883"/>
    <lineage>
        <taxon>Eukaryota</taxon>
        <taxon>Rotosphaerida</taxon>
        <taxon>Fonticulaceae</taxon>
        <taxon>Fonticula</taxon>
    </lineage>
</organism>